<keyword evidence="1" id="KW-0175">Coiled coil</keyword>
<reference evidence="3" key="2">
    <citation type="submission" date="2019-07" db="EMBL/GenBank/DDBJ databases">
        <authorList>
            <person name="Seetharam A."/>
            <person name="Woodhouse M."/>
            <person name="Cannon E."/>
        </authorList>
    </citation>
    <scope>NUCLEOTIDE SEQUENCE [LARGE SCALE GENOMIC DNA]</scope>
    <source>
        <strain evidence="3">cv. B73</strain>
    </source>
</reference>
<feature type="region of interest" description="Disordered" evidence="2">
    <location>
        <begin position="1"/>
        <end position="45"/>
    </location>
</feature>
<feature type="coiled-coil region" evidence="1">
    <location>
        <begin position="60"/>
        <end position="90"/>
    </location>
</feature>
<proteinExistence type="predicted"/>
<evidence type="ECO:0000313" key="3">
    <source>
        <dbReference type="EnsemblPlants" id="Zm00001eb296930_P001"/>
    </source>
</evidence>
<dbReference type="Proteomes" id="UP000007305">
    <property type="component" value="Chromosome 6"/>
</dbReference>
<dbReference type="Gramene" id="Zm00001eb296930_T001">
    <property type="protein sequence ID" value="Zm00001eb296930_P001"/>
    <property type="gene ID" value="Zm00001eb296930"/>
</dbReference>
<dbReference type="AlphaFoldDB" id="A0A804Q5F8"/>
<evidence type="ECO:0000313" key="4">
    <source>
        <dbReference type="Proteomes" id="UP000007305"/>
    </source>
</evidence>
<dbReference type="InParanoid" id="A0A804Q5F8"/>
<reference evidence="3" key="3">
    <citation type="submission" date="2021-05" db="UniProtKB">
        <authorList>
            <consortium name="EnsemblPlants"/>
        </authorList>
    </citation>
    <scope>IDENTIFICATION</scope>
    <source>
        <strain evidence="3">cv. B73</strain>
    </source>
</reference>
<sequence>QKINKELFPNLSFSSPNRPGVLRGKTSPPPNHGSRLRTPEPRADHNIQDVRSKVFPFKRKKDLKKKEKELQAMEAELNKREREKSVVEVTGTWVTLPMLTLK</sequence>
<organism evidence="3 4">
    <name type="scientific">Zea mays</name>
    <name type="common">Maize</name>
    <dbReference type="NCBI Taxonomy" id="4577"/>
    <lineage>
        <taxon>Eukaryota</taxon>
        <taxon>Viridiplantae</taxon>
        <taxon>Streptophyta</taxon>
        <taxon>Embryophyta</taxon>
        <taxon>Tracheophyta</taxon>
        <taxon>Spermatophyta</taxon>
        <taxon>Magnoliopsida</taxon>
        <taxon>Liliopsida</taxon>
        <taxon>Poales</taxon>
        <taxon>Poaceae</taxon>
        <taxon>PACMAD clade</taxon>
        <taxon>Panicoideae</taxon>
        <taxon>Andropogonodae</taxon>
        <taxon>Andropogoneae</taxon>
        <taxon>Tripsacinae</taxon>
        <taxon>Zea</taxon>
    </lineage>
</organism>
<evidence type="ECO:0000256" key="2">
    <source>
        <dbReference type="SAM" id="MobiDB-lite"/>
    </source>
</evidence>
<protein>
    <submittedName>
        <fullName evidence="3">Uncharacterized protein</fullName>
    </submittedName>
</protein>
<evidence type="ECO:0000256" key="1">
    <source>
        <dbReference type="SAM" id="Coils"/>
    </source>
</evidence>
<name>A0A804Q5F8_MAIZE</name>
<accession>A0A804Q5F8</accession>
<keyword evidence="4" id="KW-1185">Reference proteome</keyword>
<reference evidence="4" key="1">
    <citation type="journal article" date="2009" name="Science">
        <title>The B73 maize genome: complexity, diversity, and dynamics.</title>
        <authorList>
            <person name="Schnable P.S."/>
            <person name="Ware D."/>
            <person name="Fulton R.S."/>
            <person name="Stein J.C."/>
            <person name="Wei F."/>
            <person name="Pasternak S."/>
            <person name="Liang C."/>
            <person name="Zhang J."/>
            <person name="Fulton L."/>
            <person name="Graves T.A."/>
            <person name="Minx P."/>
            <person name="Reily A.D."/>
            <person name="Courtney L."/>
            <person name="Kruchowski S.S."/>
            <person name="Tomlinson C."/>
            <person name="Strong C."/>
            <person name="Delehaunty K."/>
            <person name="Fronick C."/>
            <person name="Courtney B."/>
            <person name="Rock S.M."/>
            <person name="Belter E."/>
            <person name="Du F."/>
            <person name="Kim K."/>
            <person name="Abbott R.M."/>
            <person name="Cotton M."/>
            <person name="Levy A."/>
            <person name="Marchetto P."/>
            <person name="Ochoa K."/>
            <person name="Jackson S.M."/>
            <person name="Gillam B."/>
            <person name="Chen W."/>
            <person name="Yan L."/>
            <person name="Higginbotham J."/>
            <person name="Cardenas M."/>
            <person name="Waligorski J."/>
            <person name="Applebaum E."/>
            <person name="Phelps L."/>
            <person name="Falcone J."/>
            <person name="Kanchi K."/>
            <person name="Thane T."/>
            <person name="Scimone A."/>
            <person name="Thane N."/>
            <person name="Henke J."/>
            <person name="Wang T."/>
            <person name="Ruppert J."/>
            <person name="Shah N."/>
            <person name="Rotter K."/>
            <person name="Hodges J."/>
            <person name="Ingenthron E."/>
            <person name="Cordes M."/>
            <person name="Kohlberg S."/>
            <person name="Sgro J."/>
            <person name="Delgado B."/>
            <person name="Mead K."/>
            <person name="Chinwalla A."/>
            <person name="Leonard S."/>
            <person name="Crouse K."/>
            <person name="Collura K."/>
            <person name="Kudrna D."/>
            <person name="Currie J."/>
            <person name="He R."/>
            <person name="Angelova A."/>
            <person name="Rajasekar S."/>
            <person name="Mueller T."/>
            <person name="Lomeli R."/>
            <person name="Scara G."/>
            <person name="Ko A."/>
            <person name="Delaney K."/>
            <person name="Wissotski M."/>
            <person name="Lopez G."/>
            <person name="Campos D."/>
            <person name="Braidotti M."/>
            <person name="Ashley E."/>
            <person name="Golser W."/>
            <person name="Kim H."/>
            <person name="Lee S."/>
            <person name="Lin J."/>
            <person name="Dujmic Z."/>
            <person name="Kim W."/>
            <person name="Talag J."/>
            <person name="Zuccolo A."/>
            <person name="Fan C."/>
            <person name="Sebastian A."/>
            <person name="Kramer M."/>
            <person name="Spiegel L."/>
            <person name="Nascimento L."/>
            <person name="Zutavern T."/>
            <person name="Miller B."/>
            <person name="Ambroise C."/>
            <person name="Muller S."/>
            <person name="Spooner W."/>
            <person name="Narechania A."/>
            <person name="Ren L."/>
            <person name="Wei S."/>
            <person name="Kumari S."/>
            <person name="Faga B."/>
            <person name="Levy M.J."/>
            <person name="McMahan L."/>
            <person name="Van Buren P."/>
            <person name="Vaughn M.W."/>
            <person name="Ying K."/>
            <person name="Yeh C.-T."/>
            <person name="Emrich S.J."/>
            <person name="Jia Y."/>
            <person name="Kalyanaraman A."/>
            <person name="Hsia A.-P."/>
            <person name="Barbazuk W.B."/>
            <person name="Baucom R.S."/>
            <person name="Brutnell T.P."/>
            <person name="Carpita N.C."/>
            <person name="Chaparro C."/>
            <person name="Chia J.-M."/>
            <person name="Deragon J.-M."/>
            <person name="Estill J.C."/>
            <person name="Fu Y."/>
            <person name="Jeddeloh J.A."/>
            <person name="Han Y."/>
            <person name="Lee H."/>
            <person name="Li P."/>
            <person name="Lisch D.R."/>
            <person name="Liu S."/>
            <person name="Liu Z."/>
            <person name="Nagel D.H."/>
            <person name="McCann M.C."/>
            <person name="SanMiguel P."/>
            <person name="Myers A.M."/>
            <person name="Nettleton D."/>
            <person name="Nguyen J."/>
            <person name="Penning B.W."/>
            <person name="Ponnala L."/>
            <person name="Schneider K.L."/>
            <person name="Schwartz D.C."/>
            <person name="Sharma A."/>
            <person name="Soderlund C."/>
            <person name="Springer N.M."/>
            <person name="Sun Q."/>
            <person name="Wang H."/>
            <person name="Waterman M."/>
            <person name="Westerman R."/>
            <person name="Wolfgruber T.K."/>
            <person name="Yang L."/>
            <person name="Yu Y."/>
            <person name="Zhang L."/>
            <person name="Zhou S."/>
            <person name="Zhu Q."/>
            <person name="Bennetzen J.L."/>
            <person name="Dawe R.K."/>
            <person name="Jiang J."/>
            <person name="Jiang N."/>
            <person name="Presting G.G."/>
            <person name="Wessler S.R."/>
            <person name="Aluru S."/>
            <person name="Martienssen R.A."/>
            <person name="Clifton S.W."/>
            <person name="McCombie W.R."/>
            <person name="Wing R.A."/>
            <person name="Wilson R.K."/>
        </authorList>
    </citation>
    <scope>NUCLEOTIDE SEQUENCE [LARGE SCALE GENOMIC DNA]</scope>
    <source>
        <strain evidence="4">cv. B73</strain>
    </source>
</reference>
<dbReference type="EnsemblPlants" id="Zm00001eb296930_T001">
    <property type="protein sequence ID" value="Zm00001eb296930_P001"/>
    <property type="gene ID" value="Zm00001eb296930"/>
</dbReference>